<feature type="domain" description="Response regulatory" evidence="3">
    <location>
        <begin position="18"/>
        <end position="135"/>
    </location>
</feature>
<dbReference type="Pfam" id="PF00072">
    <property type="entry name" value="Response_reg"/>
    <property type="match status" value="1"/>
</dbReference>
<proteinExistence type="predicted"/>
<dbReference type="SUPFAM" id="SSF52172">
    <property type="entry name" value="CheY-like"/>
    <property type="match status" value="1"/>
</dbReference>
<feature type="modified residue" description="4-aspartylphosphate" evidence="2">
    <location>
        <position position="68"/>
    </location>
</feature>
<evidence type="ECO:0000313" key="4">
    <source>
        <dbReference type="EMBL" id="EDY18740.1"/>
    </source>
</evidence>
<dbReference type="SMART" id="SM00448">
    <property type="entry name" value="REC"/>
    <property type="match status" value="1"/>
</dbReference>
<dbReference type="AlphaFoldDB" id="B4D4D9"/>
<dbReference type="PANTHER" id="PTHR44591:SF3">
    <property type="entry name" value="RESPONSE REGULATORY DOMAIN-CONTAINING PROTEIN"/>
    <property type="match status" value="1"/>
</dbReference>
<dbReference type="PANTHER" id="PTHR44591">
    <property type="entry name" value="STRESS RESPONSE REGULATOR PROTEIN 1"/>
    <property type="match status" value="1"/>
</dbReference>
<dbReference type="STRING" id="497964.CfE428DRAFT_3777"/>
<organism evidence="4 5">
    <name type="scientific">Chthoniobacter flavus Ellin428</name>
    <dbReference type="NCBI Taxonomy" id="497964"/>
    <lineage>
        <taxon>Bacteria</taxon>
        <taxon>Pseudomonadati</taxon>
        <taxon>Verrucomicrobiota</taxon>
        <taxon>Spartobacteria</taxon>
        <taxon>Chthoniobacterales</taxon>
        <taxon>Chthoniobacteraceae</taxon>
        <taxon>Chthoniobacter</taxon>
    </lineage>
</organism>
<dbReference type="GO" id="GO:0000160">
    <property type="term" value="P:phosphorelay signal transduction system"/>
    <property type="evidence" value="ECO:0007669"/>
    <property type="project" value="InterPro"/>
</dbReference>
<dbReference type="RefSeq" id="WP_006981102.1">
    <property type="nucleotide sequence ID" value="NZ_ABVL01000011.1"/>
</dbReference>
<evidence type="ECO:0000259" key="3">
    <source>
        <dbReference type="PROSITE" id="PS50110"/>
    </source>
</evidence>
<dbReference type="Proteomes" id="UP000005824">
    <property type="component" value="Unassembled WGS sequence"/>
</dbReference>
<comment type="caution">
    <text evidence="4">The sequence shown here is derived from an EMBL/GenBank/DDBJ whole genome shotgun (WGS) entry which is preliminary data.</text>
</comment>
<dbReference type="InterPro" id="IPR011006">
    <property type="entry name" value="CheY-like_superfamily"/>
</dbReference>
<dbReference type="EMBL" id="ABVL01000011">
    <property type="protein sequence ID" value="EDY18740.1"/>
    <property type="molecule type" value="Genomic_DNA"/>
</dbReference>
<dbReference type="InterPro" id="IPR050595">
    <property type="entry name" value="Bact_response_regulator"/>
</dbReference>
<reference evidence="4 5" key="1">
    <citation type="journal article" date="2011" name="J. Bacteriol.">
        <title>Genome sequence of Chthoniobacter flavus Ellin428, an aerobic heterotrophic soil bacterium.</title>
        <authorList>
            <person name="Kant R."/>
            <person name="van Passel M.W."/>
            <person name="Palva A."/>
            <person name="Lucas S."/>
            <person name="Lapidus A."/>
            <person name="Glavina Del Rio T."/>
            <person name="Dalin E."/>
            <person name="Tice H."/>
            <person name="Bruce D."/>
            <person name="Goodwin L."/>
            <person name="Pitluck S."/>
            <person name="Larimer F.W."/>
            <person name="Land M.L."/>
            <person name="Hauser L."/>
            <person name="Sangwan P."/>
            <person name="de Vos W.M."/>
            <person name="Janssen P.H."/>
            <person name="Smidt H."/>
        </authorList>
    </citation>
    <scope>NUCLEOTIDE SEQUENCE [LARGE SCALE GENOMIC DNA]</scope>
    <source>
        <strain evidence="4 5">Ellin428</strain>
    </source>
</reference>
<evidence type="ECO:0000313" key="5">
    <source>
        <dbReference type="Proteomes" id="UP000005824"/>
    </source>
</evidence>
<evidence type="ECO:0000256" key="2">
    <source>
        <dbReference type="PROSITE-ProRule" id="PRU00169"/>
    </source>
</evidence>
<evidence type="ECO:0000256" key="1">
    <source>
        <dbReference type="ARBA" id="ARBA00022553"/>
    </source>
</evidence>
<protein>
    <submittedName>
        <fullName evidence="4">Response regulator receiver protein</fullName>
    </submittedName>
</protein>
<sequence>MPTTILSPRASTAARTFRILAVDDDPNSTLLTKIALERTGRFAVCEVNDPHAAAAAARLFGPDLVVMDVDMPRLDGRAAALLIQSIAGLEEVPVLFVTSLIPEGTAASRNAFGWHGPLEKPVSPKRLARAIDHILQHGVLDS</sequence>
<keyword evidence="1 2" id="KW-0597">Phosphoprotein</keyword>
<dbReference type="InterPro" id="IPR001789">
    <property type="entry name" value="Sig_transdc_resp-reg_receiver"/>
</dbReference>
<dbReference type="PROSITE" id="PS50110">
    <property type="entry name" value="RESPONSE_REGULATORY"/>
    <property type="match status" value="1"/>
</dbReference>
<dbReference type="eggNOG" id="COG0745">
    <property type="taxonomic scope" value="Bacteria"/>
</dbReference>
<keyword evidence="5" id="KW-1185">Reference proteome</keyword>
<dbReference type="Gene3D" id="3.40.50.2300">
    <property type="match status" value="1"/>
</dbReference>
<name>B4D4D9_9BACT</name>
<accession>B4D4D9</accession>
<dbReference type="InParanoid" id="B4D4D9"/>
<gene>
    <name evidence="4" type="ORF">CfE428DRAFT_3777</name>
</gene>